<evidence type="ECO:0000313" key="2">
    <source>
        <dbReference type="Proteomes" id="UP000280307"/>
    </source>
</evidence>
<protein>
    <submittedName>
        <fullName evidence="1">Uncharacterized protein</fullName>
    </submittedName>
</protein>
<reference evidence="1 2" key="1">
    <citation type="submission" date="2018-12" db="EMBL/GenBank/DDBJ databases">
        <title>Genome Sequence of Candidatus Viridilinea halotolerans isolated from saline sulfide-rich spring.</title>
        <authorList>
            <person name="Grouzdev D.S."/>
            <person name="Burganskaya E.I."/>
            <person name="Krutkina M.S."/>
            <person name="Sukhacheva M.V."/>
            <person name="Gorlenko V.M."/>
        </authorList>
    </citation>
    <scope>NUCLEOTIDE SEQUENCE [LARGE SCALE GENOMIC DNA]</scope>
    <source>
        <strain evidence="1">Chok-6</strain>
    </source>
</reference>
<proteinExistence type="predicted"/>
<evidence type="ECO:0000313" key="1">
    <source>
        <dbReference type="EMBL" id="RRR68903.1"/>
    </source>
</evidence>
<comment type="caution">
    <text evidence="1">The sequence shown here is derived from an EMBL/GenBank/DDBJ whole genome shotgun (WGS) entry which is preliminary data.</text>
</comment>
<accession>A0A426TUI7</accession>
<gene>
    <name evidence="1" type="ORF">EI684_16895</name>
</gene>
<organism evidence="1 2">
    <name type="scientific">Candidatus Viridilinea halotolerans</name>
    <dbReference type="NCBI Taxonomy" id="2491704"/>
    <lineage>
        <taxon>Bacteria</taxon>
        <taxon>Bacillati</taxon>
        <taxon>Chloroflexota</taxon>
        <taxon>Chloroflexia</taxon>
        <taxon>Chloroflexales</taxon>
        <taxon>Chloroflexineae</taxon>
        <taxon>Oscillochloridaceae</taxon>
        <taxon>Candidatus Viridilinea</taxon>
    </lineage>
</organism>
<dbReference type="EMBL" id="RSAS01000686">
    <property type="protein sequence ID" value="RRR68903.1"/>
    <property type="molecule type" value="Genomic_DNA"/>
</dbReference>
<dbReference type="Proteomes" id="UP000280307">
    <property type="component" value="Unassembled WGS sequence"/>
</dbReference>
<name>A0A426TUI7_9CHLR</name>
<sequence>MRGRHAMTTITPEQVLDLARRLAPAEQRWLALHLQEHLATTLPAHATLDEAVDLYLADACSLARAADLAGVTRWDLLDRLQARGAMQLPSEDRSADELDDLAERLEQQGLL</sequence>
<dbReference type="AlphaFoldDB" id="A0A426TUI7"/>